<dbReference type="STRING" id="1043493.SAMN05421637_1667"/>
<dbReference type="RefSeq" id="WP_042213668.1">
    <property type="nucleotide sequence ID" value="NZ_BBLU01000004.1"/>
</dbReference>
<keyword evidence="3 4" id="KW-0592">Phosphate transport</keyword>
<evidence type="ECO:0000256" key="6">
    <source>
        <dbReference type="SAM" id="SignalP"/>
    </source>
</evidence>
<feature type="chain" id="PRO_5039516610" description="Phosphate-binding protein" evidence="6">
    <location>
        <begin position="25"/>
        <end position="380"/>
    </location>
</feature>
<keyword evidence="9" id="KW-1185">Reference proteome</keyword>
<evidence type="ECO:0000256" key="5">
    <source>
        <dbReference type="SAM" id="MobiDB-lite"/>
    </source>
</evidence>
<dbReference type="SUPFAM" id="SSF53850">
    <property type="entry name" value="Periplasmic binding protein-like II"/>
    <property type="match status" value="1"/>
</dbReference>
<accession>A0A1H6YC41</accession>
<dbReference type="Pfam" id="PF12849">
    <property type="entry name" value="PBP_like_2"/>
    <property type="match status" value="1"/>
</dbReference>
<dbReference type="OrthoDB" id="9801510at2"/>
<reference evidence="9" key="1">
    <citation type="submission" date="2016-10" db="EMBL/GenBank/DDBJ databases">
        <authorList>
            <person name="Varghese N."/>
        </authorList>
    </citation>
    <scope>NUCLEOTIDE SEQUENCE [LARGE SCALE GENOMIC DNA]</scope>
    <source>
        <strain evidence="9">DSM 24868</strain>
    </source>
</reference>
<evidence type="ECO:0000256" key="2">
    <source>
        <dbReference type="ARBA" id="ARBA00022448"/>
    </source>
</evidence>
<dbReference type="Gene3D" id="3.40.190.10">
    <property type="entry name" value="Periplasmic binding protein-like II"/>
    <property type="match status" value="2"/>
</dbReference>
<feature type="domain" description="PBP" evidence="7">
    <location>
        <begin position="47"/>
        <end position="347"/>
    </location>
</feature>
<keyword evidence="2 4" id="KW-0813">Transport</keyword>
<dbReference type="PANTHER" id="PTHR42996:SF1">
    <property type="entry name" value="PHOSPHATE-BINDING PROTEIN PSTS"/>
    <property type="match status" value="1"/>
</dbReference>
<dbReference type="InterPro" id="IPR050962">
    <property type="entry name" value="Phosphate-bind_PstS"/>
</dbReference>
<evidence type="ECO:0000259" key="7">
    <source>
        <dbReference type="Pfam" id="PF12849"/>
    </source>
</evidence>
<evidence type="ECO:0000256" key="3">
    <source>
        <dbReference type="ARBA" id="ARBA00022592"/>
    </source>
</evidence>
<evidence type="ECO:0000256" key="4">
    <source>
        <dbReference type="PIRNR" id="PIRNR002756"/>
    </source>
</evidence>
<dbReference type="PANTHER" id="PTHR42996">
    <property type="entry name" value="PHOSPHATE-BINDING PROTEIN PSTS"/>
    <property type="match status" value="1"/>
</dbReference>
<feature type="signal peptide" evidence="6">
    <location>
        <begin position="1"/>
        <end position="24"/>
    </location>
</feature>
<evidence type="ECO:0000256" key="1">
    <source>
        <dbReference type="ARBA" id="ARBA00008725"/>
    </source>
</evidence>
<dbReference type="Proteomes" id="UP000183315">
    <property type="component" value="Unassembled WGS sequence"/>
</dbReference>
<dbReference type="eggNOG" id="COG0226">
    <property type="taxonomic scope" value="Bacteria"/>
</dbReference>
<dbReference type="GO" id="GO:0042301">
    <property type="term" value="F:phosphate ion binding"/>
    <property type="evidence" value="ECO:0007669"/>
    <property type="project" value="InterPro"/>
</dbReference>
<dbReference type="EMBL" id="FNZI01000003">
    <property type="protein sequence ID" value="SEJ38809.1"/>
    <property type="molecule type" value="Genomic_DNA"/>
</dbReference>
<name>A0A1H6YC41_9MICO</name>
<evidence type="ECO:0000313" key="9">
    <source>
        <dbReference type="Proteomes" id="UP000183315"/>
    </source>
</evidence>
<dbReference type="GO" id="GO:0035435">
    <property type="term" value="P:phosphate ion transmembrane transport"/>
    <property type="evidence" value="ECO:0007669"/>
    <property type="project" value="InterPro"/>
</dbReference>
<dbReference type="PIRSF" id="PIRSF002756">
    <property type="entry name" value="PstS"/>
    <property type="match status" value="1"/>
</dbReference>
<dbReference type="PROSITE" id="PS51257">
    <property type="entry name" value="PROKAR_LIPOPROTEIN"/>
    <property type="match status" value="1"/>
</dbReference>
<dbReference type="CDD" id="cd13565">
    <property type="entry name" value="PBP2_PstS"/>
    <property type="match status" value="1"/>
</dbReference>
<protein>
    <recommendedName>
        <fullName evidence="4">Phosphate-binding protein</fullName>
    </recommendedName>
</protein>
<keyword evidence="6" id="KW-0732">Signal</keyword>
<dbReference type="GO" id="GO:0043190">
    <property type="term" value="C:ATP-binding cassette (ABC) transporter complex"/>
    <property type="evidence" value="ECO:0007669"/>
    <property type="project" value="InterPro"/>
</dbReference>
<evidence type="ECO:0000313" key="8">
    <source>
        <dbReference type="EMBL" id="SEJ38809.1"/>
    </source>
</evidence>
<proteinExistence type="inferred from homology"/>
<feature type="compositionally biased region" description="Low complexity" evidence="5">
    <location>
        <begin position="27"/>
        <end position="48"/>
    </location>
</feature>
<dbReference type="InterPro" id="IPR005673">
    <property type="entry name" value="ABC_phos-bd_PstS"/>
</dbReference>
<feature type="region of interest" description="Disordered" evidence="5">
    <location>
        <begin position="27"/>
        <end position="63"/>
    </location>
</feature>
<gene>
    <name evidence="8" type="ORF">SAMN05421637_1667</name>
</gene>
<comment type="similarity">
    <text evidence="1 4">Belongs to the PstS family.</text>
</comment>
<dbReference type="AlphaFoldDB" id="A0A1H6YC41"/>
<dbReference type="InterPro" id="IPR024370">
    <property type="entry name" value="PBP_domain"/>
</dbReference>
<organism evidence="8 9">
    <name type="scientific">Demequina mangrovi</name>
    <dbReference type="NCBI Taxonomy" id="1043493"/>
    <lineage>
        <taxon>Bacteria</taxon>
        <taxon>Bacillati</taxon>
        <taxon>Actinomycetota</taxon>
        <taxon>Actinomycetes</taxon>
        <taxon>Micrococcales</taxon>
        <taxon>Demequinaceae</taxon>
        <taxon>Demequina</taxon>
    </lineage>
</organism>
<feature type="compositionally biased region" description="Polar residues" evidence="5">
    <location>
        <begin position="52"/>
        <end position="63"/>
    </location>
</feature>
<sequence>MKLAIRTGAVFTAAALSLSLAACSASNEEPADTATSETAAEATETTEAMESLSGNLQGAGASSQESGMDAWRASFQELYPDVTVGYDPVGSGGGIEQFLSGAVPFAGSDGLLDAEEYATAVERCDGDGGAYHLPMYISPVAVIFNLEGVDSINLDAETIANIFDGKITTWDDEAIASQNEGVELPSSNITVVFRSDSSGTSDNFTDYLEQASNGAWPYEATKEFSTAASQSVGADGTSAVVDTVTSTPGAIGYADASRAGSLGTVALKVGEEYVPFSPEAAANIVAASPLSEDANGENDLAYAIDRTTTDSSAYPLTLVSYHIVCSQYDDESERALVTAFEKFVASADGQAAAASAAGSAPLSDELSAHVTAILDEIAAG</sequence>